<dbReference type="InterPro" id="IPR035959">
    <property type="entry name" value="RutC-like_sf"/>
</dbReference>
<dbReference type="Pfam" id="PF01042">
    <property type="entry name" value="Ribonuc_L-PSP"/>
    <property type="match status" value="2"/>
</dbReference>
<dbReference type="EMBL" id="WJQU01000004">
    <property type="protein sequence ID" value="KAJ6636199.1"/>
    <property type="molecule type" value="Genomic_DNA"/>
</dbReference>
<dbReference type="Gene3D" id="3.30.1330.40">
    <property type="entry name" value="RutC-like"/>
    <property type="match status" value="2"/>
</dbReference>
<dbReference type="InterPro" id="IPR006175">
    <property type="entry name" value="YjgF/YER057c/UK114"/>
</dbReference>
<dbReference type="GO" id="GO:0005739">
    <property type="term" value="C:mitochondrion"/>
    <property type="evidence" value="ECO:0007669"/>
    <property type="project" value="TreeGrafter"/>
</dbReference>
<dbReference type="AlphaFoldDB" id="A0A9Q0MSJ2"/>
<comment type="similarity">
    <text evidence="1">Belongs to the RutC family.</text>
</comment>
<evidence type="ECO:0000256" key="1">
    <source>
        <dbReference type="ARBA" id="ARBA00010552"/>
    </source>
</evidence>
<dbReference type="NCBIfam" id="TIGR00004">
    <property type="entry name" value="Rid family detoxifying hydrolase"/>
    <property type="match status" value="2"/>
</dbReference>
<dbReference type="GO" id="GO:0005829">
    <property type="term" value="C:cytosol"/>
    <property type="evidence" value="ECO:0007669"/>
    <property type="project" value="TreeGrafter"/>
</dbReference>
<proteinExistence type="inferred from homology"/>
<dbReference type="SUPFAM" id="SSF55298">
    <property type="entry name" value="YjgF-like"/>
    <property type="match status" value="2"/>
</dbReference>
<sequence length="296" mass="31693">MSKITRTVVSTKNAAKPLAPYNQAIIAGRTVYLSGCLGLDKDTLTLVPGGAGPEMKKALENAVAILEAAGSSVDKVVKTMIYVDDLKDFGAINEEYKKVFNKDFPARSCVQTAKIGLDAKVEFEVIAVTGDVKTITIFTRLLLLNGCVSNTSTELLKMSHSTRAIISTNNAAKPLAPYNQAIVADRMVYVSGCLGLDKETLSLVPGGAGPEMRKALENMVAILKASGSSAEKVVKTMIFVSDLNDFGAINEEYKKVFTKDYPARSCVQIAKIGLDAKVELEVIALTGDVEFKTISN</sequence>
<dbReference type="Proteomes" id="UP001151699">
    <property type="component" value="Chromosome C"/>
</dbReference>
<gene>
    <name evidence="2" type="primary">UK114_3</name>
    <name evidence="2" type="ORF">Bhyg_14787</name>
</gene>
<evidence type="ECO:0000313" key="3">
    <source>
        <dbReference type="Proteomes" id="UP001151699"/>
    </source>
</evidence>
<dbReference type="GO" id="GO:0019239">
    <property type="term" value="F:deaminase activity"/>
    <property type="evidence" value="ECO:0007669"/>
    <property type="project" value="TreeGrafter"/>
</dbReference>
<name>A0A9Q0MSJ2_9DIPT</name>
<dbReference type="FunFam" id="3.30.1330.40:FF:000001">
    <property type="entry name" value="L-PSP family endoribonuclease"/>
    <property type="match status" value="2"/>
</dbReference>
<organism evidence="2 3">
    <name type="scientific">Pseudolycoriella hygida</name>
    <dbReference type="NCBI Taxonomy" id="35572"/>
    <lineage>
        <taxon>Eukaryota</taxon>
        <taxon>Metazoa</taxon>
        <taxon>Ecdysozoa</taxon>
        <taxon>Arthropoda</taxon>
        <taxon>Hexapoda</taxon>
        <taxon>Insecta</taxon>
        <taxon>Pterygota</taxon>
        <taxon>Neoptera</taxon>
        <taxon>Endopterygota</taxon>
        <taxon>Diptera</taxon>
        <taxon>Nematocera</taxon>
        <taxon>Sciaroidea</taxon>
        <taxon>Sciaridae</taxon>
        <taxon>Pseudolycoriella</taxon>
    </lineage>
</organism>
<evidence type="ECO:0000313" key="2">
    <source>
        <dbReference type="EMBL" id="KAJ6636199.1"/>
    </source>
</evidence>
<dbReference type="PANTHER" id="PTHR11803">
    <property type="entry name" value="2-IMINOBUTANOATE/2-IMINOPROPANOATE DEAMINASE RIDA"/>
    <property type="match status" value="1"/>
</dbReference>
<dbReference type="InterPro" id="IPR006056">
    <property type="entry name" value="RidA"/>
</dbReference>
<reference evidence="2" key="1">
    <citation type="submission" date="2022-07" db="EMBL/GenBank/DDBJ databases">
        <authorList>
            <person name="Trinca V."/>
            <person name="Uliana J.V.C."/>
            <person name="Torres T.T."/>
            <person name="Ward R.J."/>
            <person name="Monesi N."/>
        </authorList>
    </citation>
    <scope>NUCLEOTIDE SEQUENCE</scope>
    <source>
        <strain evidence="2">HSMRA1968</strain>
        <tissue evidence="2">Whole embryos</tissue>
    </source>
</reference>
<comment type="caution">
    <text evidence="2">The sequence shown here is derived from an EMBL/GenBank/DDBJ whole genome shotgun (WGS) entry which is preliminary data.</text>
</comment>
<dbReference type="PANTHER" id="PTHR11803:SF39">
    <property type="entry name" value="2-IMINOBUTANOATE_2-IMINOPROPANOATE DEAMINASE"/>
    <property type="match status" value="1"/>
</dbReference>
<protein>
    <submittedName>
        <fullName evidence="2">RutC family protein</fullName>
    </submittedName>
</protein>
<keyword evidence="3" id="KW-1185">Reference proteome</keyword>
<accession>A0A9Q0MSJ2</accession>
<dbReference type="OrthoDB" id="309640at2759"/>
<dbReference type="CDD" id="cd00448">
    <property type="entry name" value="YjgF_YER057c_UK114_family"/>
    <property type="match status" value="2"/>
</dbReference>